<sequence>MHERGRRTPRLGISAARAPLPGDALHGSGRSMHERRRLMGGPAIMQVSDSGGGYGSSLLPPPVLPLSFSDLLSRCSCSVAKDPKVAATARSDGGDPRNQQRSNQVFHYSVQKINHRFDYKIENEFEQDFGDEFIERAYFSESDQSEDILEATYAVDSVQDITTLKFSENFAEEIGKYHFSTLQLAFDFYLKYSKSKGFSARKSKTFKNSIGEIYKQKFVCHRKGFREEKYYTMEKRKKEPRLEIRTGCEARMDVKFVLESGRKMSEADIMQMMNMLNLEINTSQIFGLLASQAGGYEFVGYGPRDMYNEIARRRRQIPGDAARVFKKLEDMRLKDPQLYFKACHDSRGLLRNLFWSDGISQLDYRLFGDVIAFYATYKKNKYSCPLVIFSGVNHHNQTTVFVAALIADETTDTYIWLLCQLIFAMKGKTPTSIITDGAMAIRNGVRDVFSEVRHRLCAWHLIRNATSNVGNPSFTSKFKKIMLGDYEIPMFKRKWVQLIEEFGLEDKPWVMNMYEEKHMWATAYIRGKFFAGFITTSRCEGLHSVVARYVGSRYDLTSFVKYFQRCVAHLCFKEFNADYESTRGVPVMQTCIELLERYAAELYTHEIFLLFRPFLSRGGSMRVLNIDNNDDCIKYIVCKHGRPDFMWTVDFRQEDMIFMCTCLRMESFGIPYEHIVKVLVDRDICEIFRSLVLNRWTKKVTSALNDPSGFTRNAVVISRQSALMEFSKQLTVVAAKVPERYEETRSGQPSRKKRQRCSVCQMEGHKKTTCPWQKDIDNNVIEDEANGSDDGDVYPEPTAELDSDN</sequence>
<comment type="caution">
    <text evidence="4">The sequence shown here is derived from an EMBL/GenBank/DDBJ whole genome shotgun (WGS) entry which is preliminary data.</text>
</comment>
<evidence type="ECO:0000256" key="2">
    <source>
        <dbReference type="SAM" id="MobiDB-lite"/>
    </source>
</evidence>
<feature type="domain" description="SWIM-type" evidence="3">
    <location>
        <begin position="645"/>
        <end position="683"/>
    </location>
</feature>
<accession>A0A445BJ70</accession>
<name>A0A445BJ70_ARAHY</name>
<organism evidence="4 5">
    <name type="scientific">Arachis hypogaea</name>
    <name type="common">Peanut</name>
    <dbReference type="NCBI Taxonomy" id="3818"/>
    <lineage>
        <taxon>Eukaryota</taxon>
        <taxon>Viridiplantae</taxon>
        <taxon>Streptophyta</taxon>
        <taxon>Embryophyta</taxon>
        <taxon>Tracheophyta</taxon>
        <taxon>Spermatophyta</taxon>
        <taxon>Magnoliopsida</taxon>
        <taxon>eudicotyledons</taxon>
        <taxon>Gunneridae</taxon>
        <taxon>Pentapetalae</taxon>
        <taxon>rosids</taxon>
        <taxon>fabids</taxon>
        <taxon>Fabales</taxon>
        <taxon>Fabaceae</taxon>
        <taxon>Papilionoideae</taxon>
        <taxon>50 kb inversion clade</taxon>
        <taxon>dalbergioids sensu lato</taxon>
        <taxon>Dalbergieae</taxon>
        <taxon>Pterocarpus clade</taxon>
        <taxon>Arachis</taxon>
    </lineage>
</organism>
<dbReference type="AlphaFoldDB" id="A0A445BJ70"/>
<dbReference type="Pfam" id="PF03101">
    <property type="entry name" value="FAR1"/>
    <property type="match status" value="1"/>
</dbReference>
<proteinExistence type="predicted"/>
<dbReference type="InterPro" id="IPR007527">
    <property type="entry name" value="Znf_SWIM"/>
</dbReference>
<dbReference type="InterPro" id="IPR004330">
    <property type="entry name" value="FAR1_DNA_bnd_dom"/>
</dbReference>
<dbReference type="PANTHER" id="PTHR47718:SF15">
    <property type="entry name" value="PROTEIN FAR1-RELATED SEQUENCE 5-LIKE"/>
    <property type="match status" value="1"/>
</dbReference>
<evidence type="ECO:0000313" key="5">
    <source>
        <dbReference type="Proteomes" id="UP000289738"/>
    </source>
</evidence>
<evidence type="ECO:0000313" key="4">
    <source>
        <dbReference type="EMBL" id="RYR38726.1"/>
    </source>
</evidence>
<keyword evidence="1" id="KW-0479">Metal-binding</keyword>
<gene>
    <name evidence="4" type="ORF">Ahy_A09g043885</name>
</gene>
<evidence type="ECO:0000256" key="1">
    <source>
        <dbReference type="PROSITE-ProRule" id="PRU00325"/>
    </source>
</evidence>
<dbReference type="EMBL" id="SDMP01000009">
    <property type="protein sequence ID" value="RYR38726.1"/>
    <property type="molecule type" value="Genomic_DNA"/>
</dbReference>
<keyword evidence="1" id="KW-0862">Zinc</keyword>
<dbReference type="PANTHER" id="PTHR47718">
    <property type="entry name" value="OS01G0519700 PROTEIN"/>
    <property type="match status" value="1"/>
</dbReference>
<feature type="compositionally biased region" description="Acidic residues" evidence="2">
    <location>
        <begin position="780"/>
        <end position="805"/>
    </location>
</feature>
<reference evidence="4 5" key="1">
    <citation type="submission" date="2019-01" db="EMBL/GenBank/DDBJ databases">
        <title>Sequencing of cultivated peanut Arachis hypogaea provides insights into genome evolution and oil improvement.</title>
        <authorList>
            <person name="Chen X."/>
        </authorList>
    </citation>
    <scope>NUCLEOTIDE SEQUENCE [LARGE SCALE GENOMIC DNA]</scope>
    <source>
        <strain evidence="5">cv. Fuhuasheng</strain>
        <tissue evidence="4">Leaves</tissue>
    </source>
</reference>
<dbReference type="STRING" id="3818.A0A445BJ70"/>
<dbReference type="Pfam" id="PF10551">
    <property type="entry name" value="MULE"/>
    <property type="match status" value="1"/>
</dbReference>
<keyword evidence="5" id="KW-1185">Reference proteome</keyword>
<dbReference type="InterPro" id="IPR018289">
    <property type="entry name" value="MULE_transposase_dom"/>
</dbReference>
<dbReference type="GO" id="GO:0008270">
    <property type="term" value="F:zinc ion binding"/>
    <property type="evidence" value="ECO:0007669"/>
    <property type="project" value="UniProtKB-KW"/>
</dbReference>
<keyword evidence="1" id="KW-0863">Zinc-finger</keyword>
<dbReference type="Proteomes" id="UP000289738">
    <property type="component" value="Chromosome A09"/>
</dbReference>
<protein>
    <recommendedName>
        <fullName evidence="3">SWIM-type domain-containing protein</fullName>
    </recommendedName>
</protein>
<feature type="region of interest" description="Disordered" evidence="2">
    <location>
        <begin position="765"/>
        <end position="805"/>
    </location>
</feature>
<feature type="region of interest" description="Disordered" evidence="2">
    <location>
        <begin position="1"/>
        <end position="32"/>
    </location>
</feature>
<evidence type="ECO:0000259" key="3">
    <source>
        <dbReference type="PROSITE" id="PS50966"/>
    </source>
</evidence>
<dbReference type="PROSITE" id="PS50966">
    <property type="entry name" value="ZF_SWIM"/>
    <property type="match status" value="1"/>
</dbReference>